<organism evidence="2 3">
    <name type="scientific">Planobispora siamensis</name>
    <dbReference type="NCBI Taxonomy" id="936338"/>
    <lineage>
        <taxon>Bacteria</taxon>
        <taxon>Bacillati</taxon>
        <taxon>Actinomycetota</taxon>
        <taxon>Actinomycetes</taxon>
        <taxon>Streptosporangiales</taxon>
        <taxon>Streptosporangiaceae</taxon>
        <taxon>Planobispora</taxon>
    </lineage>
</organism>
<evidence type="ECO:0000313" key="3">
    <source>
        <dbReference type="Proteomes" id="UP000619788"/>
    </source>
</evidence>
<gene>
    <name evidence="2" type="ORF">Psi01_18480</name>
</gene>
<accession>A0A8J3WJ32</accession>
<protein>
    <submittedName>
        <fullName evidence="2">Uncharacterized protein</fullName>
    </submittedName>
</protein>
<proteinExistence type="predicted"/>
<reference evidence="2 3" key="1">
    <citation type="submission" date="2021-01" db="EMBL/GenBank/DDBJ databases">
        <title>Whole genome shotgun sequence of Planobispora siamensis NBRC 107568.</title>
        <authorList>
            <person name="Komaki H."/>
            <person name="Tamura T."/>
        </authorList>
    </citation>
    <scope>NUCLEOTIDE SEQUENCE [LARGE SCALE GENOMIC DNA]</scope>
    <source>
        <strain evidence="2 3">NBRC 107568</strain>
    </source>
</reference>
<feature type="region of interest" description="Disordered" evidence="1">
    <location>
        <begin position="27"/>
        <end position="66"/>
    </location>
</feature>
<dbReference type="Proteomes" id="UP000619788">
    <property type="component" value="Unassembled WGS sequence"/>
</dbReference>
<name>A0A8J3WJ32_9ACTN</name>
<keyword evidence="3" id="KW-1185">Reference proteome</keyword>
<dbReference type="AlphaFoldDB" id="A0A8J3WJ32"/>
<evidence type="ECO:0000256" key="1">
    <source>
        <dbReference type="SAM" id="MobiDB-lite"/>
    </source>
</evidence>
<dbReference type="EMBL" id="BOOJ01000018">
    <property type="protein sequence ID" value="GIH91218.1"/>
    <property type="molecule type" value="Genomic_DNA"/>
</dbReference>
<feature type="compositionally biased region" description="Basic and acidic residues" evidence="1">
    <location>
        <begin position="37"/>
        <end position="55"/>
    </location>
</feature>
<evidence type="ECO:0000313" key="2">
    <source>
        <dbReference type="EMBL" id="GIH91218.1"/>
    </source>
</evidence>
<sequence length="66" mass="6889">MPDAADEGFAVPAASAGEALRVSPRATAAARLPAARCKKDPAMGREPIENGRRVMDTPGLIFPPMN</sequence>
<comment type="caution">
    <text evidence="2">The sequence shown here is derived from an EMBL/GenBank/DDBJ whole genome shotgun (WGS) entry which is preliminary data.</text>
</comment>